<proteinExistence type="predicted"/>
<keyword evidence="3" id="KW-0804">Transcription</keyword>
<dbReference type="GO" id="GO:0097367">
    <property type="term" value="F:carbohydrate derivative binding"/>
    <property type="evidence" value="ECO:0007669"/>
    <property type="project" value="InterPro"/>
</dbReference>
<dbReference type="InterPro" id="IPR035472">
    <property type="entry name" value="RpiR-like_SIS"/>
</dbReference>
<gene>
    <name evidence="6" type="ORF">H9757_09205</name>
</gene>
<dbReference type="Proteomes" id="UP000823894">
    <property type="component" value="Unassembled WGS sequence"/>
</dbReference>
<dbReference type="SUPFAM" id="SSF53697">
    <property type="entry name" value="SIS domain"/>
    <property type="match status" value="1"/>
</dbReference>
<dbReference type="PROSITE" id="PS51071">
    <property type="entry name" value="HTH_RPIR"/>
    <property type="match status" value="1"/>
</dbReference>
<dbReference type="InterPro" id="IPR046348">
    <property type="entry name" value="SIS_dom_sf"/>
</dbReference>
<feature type="domain" description="SIS" evidence="5">
    <location>
        <begin position="131"/>
        <end position="270"/>
    </location>
</feature>
<dbReference type="PANTHER" id="PTHR30514">
    <property type="entry name" value="GLUCOKINASE"/>
    <property type="match status" value="1"/>
</dbReference>
<dbReference type="InterPro" id="IPR009057">
    <property type="entry name" value="Homeodomain-like_sf"/>
</dbReference>
<reference evidence="6" key="1">
    <citation type="journal article" date="2021" name="PeerJ">
        <title>Extensive microbial diversity within the chicken gut microbiome revealed by metagenomics and culture.</title>
        <authorList>
            <person name="Gilroy R."/>
            <person name="Ravi A."/>
            <person name="Getino M."/>
            <person name="Pursley I."/>
            <person name="Horton D.L."/>
            <person name="Alikhan N.F."/>
            <person name="Baker D."/>
            <person name="Gharbi K."/>
            <person name="Hall N."/>
            <person name="Watson M."/>
            <person name="Adriaenssens E.M."/>
            <person name="Foster-Nyarko E."/>
            <person name="Jarju S."/>
            <person name="Secka A."/>
            <person name="Antonio M."/>
            <person name="Oren A."/>
            <person name="Chaudhuri R.R."/>
            <person name="La Ragione R."/>
            <person name="Hildebrand F."/>
            <person name="Pallen M.J."/>
        </authorList>
    </citation>
    <scope>NUCLEOTIDE SEQUENCE</scope>
    <source>
        <strain evidence="6">ChiGjej1B1-1692</strain>
    </source>
</reference>
<feature type="domain" description="HTH rpiR-type" evidence="4">
    <location>
        <begin position="3"/>
        <end position="79"/>
    </location>
</feature>
<evidence type="ECO:0000256" key="1">
    <source>
        <dbReference type="ARBA" id="ARBA00023015"/>
    </source>
</evidence>
<dbReference type="GO" id="GO:0003677">
    <property type="term" value="F:DNA binding"/>
    <property type="evidence" value="ECO:0007669"/>
    <property type="project" value="UniProtKB-KW"/>
</dbReference>
<dbReference type="Pfam" id="PF01418">
    <property type="entry name" value="HTH_6"/>
    <property type="match status" value="1"/>
</dbReference>
<protein>
    <submittedName>
        <fullName evidence="6">MurR/RpiR family transcriptional regulator</fullName>
    </submittedName>
</protein>
<dbReference type="EMBL" id="DWWK01000148">
    <property type="protein sequence ID" value="HJC39219.1"/>
    <property type="molecule type" value="Genomic_DNA"/>
</dbReference>
<dbReference type="InterPro" id="IPR036388">
    <property type="entry name" value="WH-like_DNA-bd_sf"/>
</dbReference>
<dbReference type="InterPro" id="IPR047640">
    <property type="entry name" value="RpiR-like"/>
</dbReference>
<dbReference type="InterPro" id="IPR001347">
    <property type="entry name" value="SIS_dom"/>
</dbReference>
<evidence type="ECO:0000259" key="5">
    <source>
        <dbReference type="PROSITE" id="PS51464"/>
    </source>
</evidence>
<comment type="caution">
    <text evidence="6">The sequence shown here is derived from an EMBL/GenBank/DDBJ whole genome shotgun (WGS) entry which is preliminary data.</text>
</comment>
<dbReference type="Gene3D" id="3.40.50.10490">
    <property type="entry name" value="Glucose-6-phosphate isomerase like protein, domain 1"/>
    <property type="match status" value="1"/>
</dbReference>
<dbReference type="GO" id="GO:1901135">
    <property type="term" value="P:carbohydrate derivative metabolic process"/>
    <property type="evidence" value="ECO:0007669"/>
    <property type="project" value="InterPro"/>
</dbReference>
<evidence type="ECO:0000256" key="2">
    <source>
        <dbReference type="ARBA" id="ARBA00023125"/>
    </source>
</evidence>
<keyword evidence="1" id="KW-0805">Transcription regulation</keyword>
<dbReference type="Gene3D" id="1.10.10.10">
    <property type="entry name" value="Winged helix-like DNA-binding domain superfamily/Winged helix DNA-binding domain"/>
    <property type="match status" value="1"/>
</dbReference>
<accession>A0A9D2NY82</accession>
<evidence type="ECO:0000256" key="3">
    <source>
        <dbReference type="ARBA" id="ARBA00023163"/>
    </source>
</evidence>
<sequence length="300" mass="33285">MKNGIAKQITSGYGDLRKSEKRAADYILRHMEQAAELSIDRLAEAAEVSQPTVLRMLRSLGFSGYKDFKYQLVSELAAAEPEDMSAAEPMYGYTLRKGDALEDIPSYMTATAAGMMQETLKNISVKTYRKAVETLRNARMIDIYSVENSGVAAQDLLAKLLYLGLPCRYFSDYYYQRISAGSLGEGDAAVGISYSGASKDTVDAIRTAKRAGATTIVITNFKDSPISRYADILICTSQEQFIYGNAIFSRMTQLLIVDMLYMGIIASDYDHYVGLLDQGEKMVRERAYPSGADEKKKQKP</sequence>
<dbReference type="PANTHER" id="PTHR30514:SF1">
    <property type="entry name" value="HTH-TYPE TRANSCRIPTIONAL REGULATOR HEXR-RELATED"/>
    <property type="match status" value="1"/>
</dbReference>
<dbReference type="CDD" id="cd05013">
    <property type="entry name" value="SIS_RpiR"/>
    <property type="match status" value="1"/>
</dbReference>
<keyword evidence="2" id="KW-0238">DNA-binding</keyword>
<evidence type="ECO:0000259" key="4">
    <source>
        <dbReference type="PROSITE" id="PS51071"/>
    </source>
</evidence>
<name>A0A9D2NY82_9FIRM</name>
<dbReference type="GO" id="GO:0003700">
    <property type="term" value="F:DNA-binding transcription factor activity"/>
    <property type="evidence" value="ECO:0007669"/>
    <property type="project" value="InterPro"/>
</dbReference>
<evidence type="ECO:0000313" key="6">
    <source>
        <dbReference type="EMBL" id="HJC39219.1"/>
    </source>
</evidence>
<reference evidence="6" key="2">
    <citation type="submission" date="2021-04" db="EMBL/GenBank/DDBJ databases">
        <authorList>
            <person name="Gilroy R."/>
        </authorList>
    </citation>
    <scope>NUCLEOTIDE SEQUENCE</scope>
    <source>
        <strain evidence="6">ChiGjej1B1-1692</strain>
    </source>
</reference>
<dbReference type="Pfam" id="PF01380">
    <property type="entry name" value="SIS"/>
    <property type="match status" value="1"/>
</dbReference>
<dbReference type="PROSITE" id="PS51464">
    <property type="entry name" value="SIS"/>
    <property type="match status" value="1"/>
</dbReference>
<evidence type="ECO:0000313" key="7">
    <source>
        <dbReference type="Proteomes" id="UP000823894"/>
    </source>
</evidence>
<dbReference type="SUPFAM" id="SSF46689">
    <property type="entry name" value="Homeodomain-like"/>
    <property type="match status" value="1"/>
</dbReference>
<dbReference type="AlphaFoldDB" id="A0A9D2NY82"/>
<organism evidence="6 7">
    <name type="scientific">Candidatus Mediterraneibacter faecigallinarum</name>
    <dbReference type="NCBI Taxonomy" id="2838669"/>
    <lineage>
        <taxon>Bacteria</taxon>
        <taxon>Bacillati</taxon>
        <taxon>Bacillota</taxon>
        <taxon>Clostridia</taxon>
        <taxon>Lachnospirales</taxon>
        <taxon>Lachnospiraceae</taxon>
        <taxon>Mediterraneibacter</taxon>
    </lineage>
</organism>
<dbReference type="InterPro" id="IPR000281">
    <property type="entry name" value="HTH_RpiR"/>
</dbReference>